<evidence type="ECO:0000313" key="1">
    <source>
        <dbReference type="EMBL" id="ODM91591.1"/>
    </source>
</evidence>
<sequence>MSCRITFKWILPGSSMAHSSVSQSKRTLSQGDIHTGEEKVNGIKIGKTFSVSSFCYDKWNSVSSPISSGSGHKQVSVYIRVYFRQTIIGAVSERQQTVVIEDFGIECNAITVLYYSESDHDIIIITAWKRSLQS</sequence>
<gene>
    <name evidence="1" type="ORF">Ocin01_15091</name>
</gene>
<accession>A0A1D2MFF0</accession>
<keyword evidence="2" id="KW-1185">Reference proteome</keyword>
<proteinExistence type="predicted"/>
<protein>
    <submittedName>
        <fullName evidence="1">Histidinol dehydrogenase</fullName>
    </submittedName>
</protein>
<reference evidence="1 2" key="1">
    <citation type="journal article" date="2016" name="Genome Biol. Evol.">
        <title>Gene Family Evolution Reflects Adaptation to Soil Environmental Stressors in the Genome of the Collembolan Orchesella cincta.</title>
        <authorList>
            <person name="Faddeeva-Vakhrusheva A."/>
            <person name="Derks M.F."/>
            <person name="Anvar S.Y."/>
            <person name="Agamennone V."/>
            <person name="Suring W."/>
            <person name="Smit S."/>
            <person name="van Straalen N.M."/>
            <person name="Roelofs D."/>
        </authorList>
    </citation>
    <scope>NUCLEOTIDE SEQUENCE [LARGE SCALE GENOMIC DNA]</scope>
    <source>
        <tissue evidence="1">Mixed pool</tissue>
    </source>
</reference>
<organism evidence="1 2">
    <name type="scientific">Orchesella cincta</name>
    <name type="common">Springtail</name>
    <name type="synonym">Podura cincta</name>
    <dbReference type="NCBI Taxonomy" id="48709"/>
    <lineage>
        <taxon>Eukaryota</taxon>
        <taxon>Metazoa</taxon>
        <taxon>Ecdysozoa</taxon>
        <taxon>Arthropoda</taxon>
        <taxon>Hexapoda</taxon>
        <taxon>Collembola</taxon>
        <taxon>Entomobryomorpha</taxon>
        <taxon>Entomobryoidea</taxon>
        <taxon>Orchesellidae</taxon>
        <taxon>Orchesellinae</taxon>
        <taxon>Orchesella</taxon>
    </lineage>
</organism>
<comment type="caution">
    <text evidence="1">The sequence shown here is derived from an EMBL/GenBank/DDBJ whole genome shotgun (WGS) entry which is preliminary data.</text>
</comment>
<dbReference type="AlphaFoldDB" id="A0A1D2MFF0"/>
<dbReference type="EMBL" id="LJIJ01001492">
    <property type="protein sequence ID" value="ODM91591.1"/>
    <property type="molecule type" value="Genomic_DNA"/>
</dbReference>
<dbReference type="Proteomes" id="UP000094527">
    <property type="component" value="Unassembled WGS sequence"/>
</dbReference>
<evidence type="ECO:0000313" key="2">
    <source>
        <dbReference type="Proteomes" id="UP000094527"/>
    </source>
</evidence>
<name>A0A1D2MFF0_ORCCI</name>